<gene>
    <name evidence="6" type="ORF">AMD02_14750</name>
</gene>
<dbReference type="SUPFAM" id="SSF52540">
    <property type="entry name" value="P-loop containing nucleoside triphosphate hydrolases"/>
    <property type="match status" value="1"/>
</dbReference>
<proteinExistence type="inferred from homology"/>
<evidence type="ECO:0000256" key="2">
    <source>
        <dbReference type="ARBA" id="ARBA00022448"/>
    </source>
</evidence>
<sequence>MAVSLEARDLSKTYTGKNIVKRVTKTFDQGIHVIRGKSGSGKSTLLSLLGGMETPTTGKVIFQGQSFYEQSEKEQAKVRGTFFGFIFQSFHLIPELSVYENILLPLQFTNDYKKERNIHSLAVDLGIDQKLNMYPLSLSGGEQQRVAIARAMITEPKVIFADEPTGNLDRKSSEMVEQKMRQLCNDLNQTLIMVTHDQSIFQKDVHSYWMEDGYIQEVSP</sequence>
<dbReference type="RefSeq" id="WP_053431810.1">
    <property type="nucleotide sequence ID" value="NZ_CP040441.1"/>
</dbReference>
<dbReference type="InterPro" id="IPR027417">
    <property type="entry name" value="P-loop_NTPase"/>
</dbReference>
<reference evidence="6" key="1">
    <citation type="submission" date="2015-08" db="EMBL/GenBank/DDBJ databases">
        <title>Complete DNA Sequence of Pseudomonas syringae pv. actinidiae, the Causal Agent of Kiwifruit Canker Disease.</title>
        <authorList>
            <person name="Rikkerink E.H.A."/>
            <person name="Fineran P.C."/>
        </authorList>
    </citation>
    <scope>NUCLEOTIDE SEQUENCE</scope>
    <source>
        <strain evidence="6">DSM 13666</strain>
    </source>
</reference>
<dbReference type="PROSITE" id="PS50893">
    <property type="entry name" value="ABC_TRANSPORTER_2"/>
    <property type="match status" value="1"/>
</dbReference>
<dbReference type="InterPro" id="IPR017911">
    <property type="entry name" value="MacB-like_ATP-bd"/>
</dbReference>
<evidence type="ECO:0000313" key="6">
    <source>
        <dbReference type="EMBL" id="KOO39969.1"/>
    </source>
</evidence>
<name>A0A0M0KMD5_ALKHA</name>
<dbReference type="Pfam" id="PF00005">
    <property type="entry name" value="ABC_tran"/>
    <property type="match status" value="1"/>
</dbReference>
<dbReference type="EMBL" id="LILD01000001">
    <property type="protein sequence ID" value="KOO39969.1"/>
    <property type="molecule type" value="Genomic_DNA"/>
</dbReference>
<keyword evidence="2" id="KW-0813">Transport</keyword>
<feature type="domain" description="ABC transporter" evidence="5">
    <location>
        <begin position="5"/>
        <end position="220"/>
    </location>
</feature>
<dbReference type="SMART" id="SM00382">
    <property type="entry name" value="AAA"/>
    <property type="match status" value="1"/>
</dbReference>
<dbReference type="Gene3D" id="3.40.50.300">
    <property type="entry name" value="P-loop containing nucleotide triphosphate hydrolases"/>
    <property type="match status" value="1"/>
</dbReference>
<dbReference type="PATRIC" id="fig|136160.3.peg.3423"/>
<dbReference type="InterPro" id="IPR003439">
    <property type="entry name" value="ABC_transporter-like_ATP-bd"/>
</dbReference>
<dbReference type="InterPro" id="IPR017871">
    <property type="entry name" value="ABC_transporter-like_CS"/>
</dbReference>
<protein>
    <recommendedName>
        <fullName evidence="5">ABC transporter domain-containing protein</fullName>
    </recommendedName>
</protein>
<keyword evidence="4" id="KW-0067">ATP-binding</keyword>
<dbReference type="GO" id="GO:0016887">
    <property type="term" value="F:ATP hydrolysis activity"/>
    <property type="evidence" value="ECO:0007669"/>
    <property type="project" value="InterPro"/>
</dbReference>
<evidence type="ECO:0000256" key="3">
    <source>
        <dbReference type="ARBA" id="ARBA00022741"/>
    </source>
</evidence>
<evidence type="ECO:0000259" key="5">
    <source>
        <dbReference type="PROSITE" id="PS50893"/>
    </source>
</evidence>
<dbReference type="PANTHER" id="PTHR42798">
    <property type="entry name" value="LIPOPROTEIN-RELEASING SYSTEM ATP-BINDING PROTEIN LOLD"/>
    <property type="match status" value="1"/>
</dbReference>
<dbReference type="AlphaFoldDB" id="A0A0M0KMD5"/>
<dbReference type="GO" id="GO:0005524">
    <property type="term" value="F:ATP binding"/>
    <property type="evidence" value="ECO:0007669"/>
    <property type="project" value="UniProtKB-KW"/>
</dbReference>
<dbReference type="InterPro" id="IPR003593">
    <property type="entry name" value="AAA+_ATPase"/>
</dbReference>
<keyword evidence="3" id="KW-0547">Nucleotide-binding</keyword>
<dbReference type="GeneID" id="87596614"/>
<dbReference type="PROSITE" id="PS00211">
    <property type="entry name" value="ABC_TRANSPORTER_1"/>
    <property type="match status" value="1"/>
</dbReference>
<organism evidence="6">
    <name type="scientific">Halalkalibacterium halodurans</name>
    <name type="common">Bacillus halodurans</name>
    <dbReference type="NCBI Taxonomy" id="86665"/>
    <lineage>
        <taxon>Bacteria</taxon>
        <taxon>Bacillati</taxon>
        <taxon>Bacillota</taxon>
        <taxon>Bacilli</taxon>
        <taxon>Bacillales</taxon>
        <taxon>Bacillaceae</taxon>
        <taxon>Halalkalibacterium (ex Joshi et al. 2022)</taxon>
    </lineage>
</organism>
<comment type="similarity">
    <text evidence="1">Belongs to the ABC transporter superfamily.</text>
</comment>
<dbReference type="PANTHER" id="PTHR42798:SF4">
    <property type="entry name" value="ABC TRANSPORTER DOMAIN-CONTAINING PROTEIN"/>
    <property type="match status" value="1"/>
</dbReference>
<evidence type="ECO:0000256" key="4">
    <source>
        <dbReference type="ARBA" id="ARBA00022840"/>
    </source>
</evidence>
<dbReference type="CDD" id="cd03255">
    <property type="entry name" value="ABC_MJ0796_LolCDE_FtsE"/>
    <property type="match status" value="1"/>
</dbReference>
<comment type="caution">
    <text evidence="6">The sequence shown here is derived from an EMBL/GenBank/DDBJ whole genome shotgun (WGS) entry which is preliminary data.</text>
</comment>
<evidence type="ECO:0000256" key="1">
    <source>
        <dbReference type="ARBA" id="ARBA00005417"/>
    </source>
</evidence>
<accession>A0A0M0KMD5</accession>